<evidence type="ECO:0000256" key="1">
    <source>
        <dbReference type="ARBA" id="ARBA00000971"/>
    </source>
</evidence>
<keyword evidence="4" id="KW-0802">TPR repeat</keyword>
<dbReference type="OMA" id="ICVASMK"/>
<sequence>MALAPLEDAPGVDISHDQDGGLFKELVTEGDASSGSPPVGSKVKVHYVGTLLDGSKFDSSRDRPGFFEFKVGVGQVIKGWDQGICTMKKGEVCTLTCRHDYAYGESGHPPKIPAGATLKFEVELFGWKEERKQKWELDEAGKQATAAELKEKGTAALKAGSNDEAYELYVDAASYVEGESAEPARALLLSCQLNAAAAALKLKEWALAEAAAGKALAVEPASVKALYRRGTARMHGGDFAAAKADLRAAATADPKDRAVRDAFAECGRREAEAKKAEKAVAARMFS</sequence>
<dbReference type="InterPro" id="IPR046357">
    <property type="entry name" value="PPIase_dom_sf"/>
</dbReference>
<dbReference type="SUPFAM" id="SSF48452">
    <property type="entry name" value="TPR-like"/>
    <property type="match status" value="1"/>
</dbReference>
<dbReference type="InterPro" id="IPR019734">
    <property type="entry name" value="TPR_rpt"/>
</dbReference>
<dbReference type="eggNOG" id="KOG0543">
    <property type="taxonomic scope" value="Eukaryota"/>
</dbReference>
<dbReference type="PROSITE" id="PS50059">
    <property type="entry name" value="FKBP_PPIASE"/>
    <property type="match status" value="1"/>
</dbReference>
<evidence type="ECO:0000256" key="4">
    <source>
        <dbReference type="ARBA" id="ARBA00022803"/>
    </source>
</evidence>
<name>A0A0D3JSS1_EMIH1</name>
<evidence type="ECO:0000313" key="10">
    <source>
        <dbReference type="Proteomes" id="UP000013827"/>
    </source>
</evidence>
<dbReference type="PANTHER" id="PTHR46512">
    <property type="entry name" value="PEPTIDYLPROLYL ISOMERASE"/>
    <property type="match status" value="1"/>
</dbReference>
<dbReference type="FunFam" id="3.10.50.40:FF:000006">
    <property type="entry name" value="Peptidyl-prolyl cis-trans isomerase"/>
    <property type="match status" value="1"/>
</dbReference>
<dbReference type="Proteomes" id="UP000013827">
    <property type="component" value="Unassembled WGS sequence"/>
</dbReference>
<evidence type="ECO:0000256" key="2">
    <source>
        <dbReference type="ARBA" id="ARBA00013194"/>
    </source>
</evidence>
<evidence type="ECO:0000256" key="6">
    <source>
        <dbReference type="ARBA" id="ARBA00023235"/>
    </source>
</evidence>
<dbReference type="HOGENOM" id="CLU_013615_13_0_1"/>
<evidence type="ECO:0000256" key="3">
    <source>
        <dbReference type="ARBA" id="ARBA00022737"/>
    </source>
</evidence>
<evidence type="ECO:0000256" key="7">
    <source>
        <dbReference type="PROSITE-ProRule" id="PRU00277"/>
    </source>
</evidence>
<comment type="catalytic activity">
    <reaction evidence="1 7">
        <text>[protein]-peptidylproline (omega=180) = [protein]-peptidylproline (omega=0)</text>
        <dbReference type="Rhea" id="RHEA:16237"/>
        <dbReference type="Rhea" id="RHEA-COMP:10747"/>
        <dbReference type="Rhea" id="RHEA-COMP:10748"/>
        <dbReference type="ChEBI" id="CHEBI:83833"/>
        <dbReference type="ChEBI" id="CHEBI:83834"/>
        <dbReference type="EC" id="5.2.1.8"/>
    </reaction>
</comment>
<dbReference type="InterPro" id="IPR001179">
    <property type="entry name" value="PPIase_FKBP_dom"/>
</dbReference>
<dbReference type="InterPro" id="IPR011990">
    <property type="entry name" value="TPR-like_helical_dom_sf"/>
</dbReference>
<dbReference type="EnsemblProtists" id="EOD26556">
    <property type="protein sequence ID" value="EOD26556"/>
    <property type="gene ID" value="EMIHUDRAFT_435103"/>
</dbReference>
<dbReference type="Gene3D" id="3.10.50.40">
    <property type="match status" value="1"/>
</dbReference>
<dbReference type="EC" id="5.2.1.8" evidence="2 7"/>
<evidence type="ECO:0000259" key="8">
    <source>
        <dbReference type="PROSITE" id="PS50059"/>
    </source>
</evidence>
<evidence type="ECO:0000313" key="9">
    <source>
        <dbReference type="EnsemblProtists" id="EOD26556"/>
    </source>
</evidence>
<dbReference type="GeneID" id="17272102"/>
<reference evidence="9" key="2">
    <citation type="submission" date="2024-10" db="UniProtKB">
        <authorList>
            <consortium name="EnsemblProtists"/>
        </authorList>
    </citation>
    <scope>IDENTIFICATION</scope>
</reference>
<reference evidence="10" key="1">
    <citation type="journal article" date="2013" name="Nature">
        <title>Pan genome of the phytoplankton Emiliania underpins its global distribution.</title>
        <authorList>
            <person name="Read B.A."/>
            <person name="Kegel J."/>
            <person name="Klute M.J."/>
            <person name="Kuo A."/>
            <person name="Lefebvre S.C."/>
            <person name="Maumus F."/>
            <person name="Mayer C."/>
            <person name="Miller J."/>
            <person name="Monier A."/>
            <person name="Salamov A."/>
            <person name="Young J."/>
            <person name="Aguilar M."/>
            <person name="Claverie J.M."/>
            <person name="Frickenhaus S."/>
            <person name="Gonzalez K."/>
            <person name="Herman E.K."/>
            <person name="Lin Y.C."/>
            <person name="Napier J."/>
            <person name="Ogata H."/>
            <person name="Sarno A.F."/>
            <person name="Shmutz J."/>
            <person name="Schroeder D."/>
            <person name="de Vargas C."/>
            <person name="Verret F."/>
            <person name="von Dassow P."/>
            <person name="Valentin K."/>
            <person name="Van de Peer Y."/>
            <person name="Wheeler G."/>
            <person name="Dacks J.B."/>
            <person name="Delwiche C.F."/>
            <person name="Dyhrman S.T."/>
            <person name="Glockner G."/>
            <person name="John U."/>
            <person name="Richards T."/>
            <person name="Worden A.Z."/>
            <person name="Zhang X."/>
            <person name="Grigoriev I.V."/>
            <person name="Allen A.E."/>
            <person name="Bidle K."/>
            <person name="Borodovsky M."/>
            <person name="Bowler C."/>
            <person name="Brownlee C."/>
            <person name="Cock J.M."/>
            <person name="Elias M."/>
            <person name="Gladyshev V.N."/>
            <person name="Groth M."/>
            <person name="Guda C."/>
            <person name="Hadaegh A."/>
            <person name="Iglesias-Rodriguez M.D."/>
            <person name="Jenkins J."/>
            <person name="Jones B.M."/>
            <person name="Lawson T."/>
            <person name="Leese F."/>
            <person name="Lindquist E."/>
            <person name="Lobanov A."/>
            <person name="Lomsadze A."/>
            <person name="Malik S.B."/>
            <person name="Marsh M.E."/>
            <person name="Mackinder L."/>
            <person name="Mock T."/>
            <person name="Mueller-Roeber B."/>
            <person name="Pagarete A."/>
            <person name="Parker M."/>
            <person name="Probert I."/>
            <person name="Quesneville H."/>
            <person name="Raines C."/>
            <person name="Rensing S.A."/>
            <person name="Riano-Pachon D.M."/>
            <person name="Richier S."/>
            <person name="Rokitta S."/>
            <person name="Shiraiwa Y."/>
            <person name="Soanes D.M."/>
            <person name="van der Giezen M."/>
            <person name="Wahlund T.M."/>
            <person name="Williams B."/>
            <person name="Wilson W."/>
            <person name="Wolfe G."/>
            <person name="Wurch L.L."/>
        </authorList>
    </citation>
    <scope>NUCLEOTIDE SEQUENCE</scope>
</reference>
<dbReference type="AlphaFoldDB" id="A0A0D3JSS1"/>
<protein>
    <recommendedName>
        <fullName evidence="2 7">peptidylprolyl isomerase</fullName>
        <ecNumber evidence="2 7">5.2.1.8</ecNumber>
    </recommendedName>
</protein>
<dbReference type="SMART" id="SM00028">
    <property type="entry name" value="TPR"/>
    <property type="match status" value="3"/>
</dbReference>
<dbReference type="PANTHER" id="PTHR46512:SF9">
    <property type="entry name" value="PEPTIDYLPROLYL ISOMERASE"/>
    <property type="match status" value="1"/>
</dbReference>
<dbReference type="PaxDb" id="2903-EOD26556"/>
<dbReference type="Pfam" id="PF00254">
    <property type="entry name" value="FKBP_C"/>
    <property type="match status" value="1"/>
</dbReference>
<keyword evidence="10" id="KW-1185">Reference proteome</keyword>
<evidence type="ECO:0000256" key="5">
    <source>
        <dbReference type="ARBA" id="ARBA00023110"/>
    </source>
</evidence>
<dbReference type="eggNOG" id="KOG1124">
    <property type="taxonomic scope" value="Eukaryota"/>
</dbReference>
<dbReference type="KEGG" id="ehx:EMIHUDRAFT_435103"/>
<proteinExistence type="predicted"/>
<dbReference type="GO" id="GO:0003755">
    <property type="term" value="F:peptidyl-prolyl cis-trans isomerase activity"/>
    <property type="evidence" value="ECO:0007669"/>
    <property type="project" value="UniProtKB-KW"/>
</dbReference>
<keyword evidence="6 7" id="KW-0413">Isomerase</keyword>
<dbReference type="InterPro" id="IPR050754">
    <property type="entry name" value="FKBP4/5/8-like"/>
</dbReference>
<dbReference type="RefSeq" id="XP_005778985.1">
    <property type="nucleotide sequence ID" value="XM_005778928.1"/>
</dbReference>
<dbReference type="SUPFAM" id="SSF54534">
    <property type="entry name" value="FKBP-like"/>
    <property type="match status" value="1"/>
</dbReference>
<feature type="domain" description="PPIase FKBP-type" evidence="8">
    <location>
        <begin position="40"/>
        <end position="128"/>
    </location>
</feature>
<accession>A0A0D3JSS1</accession>
<organism evidence="9 10">
    <name type="scientific">Emiliania huxleyi (strain CCMP1516)</name>
    <dbReference type="NCBI Taxonomy" id="280463"/>
    <lineage>
        <taxon>Eukaryota</taxon>
        <taxon>Haptista</taxon>
        <taxon>Haptophyta</taxon>
        <taxon>Prymnesiophyceae</taxon>
        <taxon>Isochrysidales</taxon>
        <taxon>Noelaerhabdaceae</taxon>
        <taxon>Emiliania</taxon>
    </lineage>
</organism>
<dbReference type="Gene3D" id="1.25.40.10">
    <property type="entry name" value="Tetratricopeptide repeat domain"/>
    <property type="match status" value="1"/>
</dbReference>
<keyword evidence="3" id="KW-0677">Repeat</keyword>
<dbReference type="STRING" id="2903.R1EUD0"/>
<keyword evidence="5 7" id="KW-0697">Rotamase</keyword>